<proteinExistence type="predicted"/>
<dbReference type="Proteomes" id="UP000255467">
    <property type="component" value="Unassembled WGS sequence"/>
</dbReference>
<keyword evidence="1" id="KW-0732">Signal</keyword>
<reference evidence="2 3" key="1">
    <citation type="submission" date="2018-06" db="EMBL/GenBank/DDBJ databases">
        <authorList>
            <consortium name="Pathogen Informatics"/>
            <person name="Doyle S."/>
        </authorList>
    </citation>
    <scope>NUCLEOTIDE SEQUENCE [LARGE SCALE GENOMIC DNA]</scope>
    <source>
        <strain evidence="2 3">NCTC1934</strain>
    </source>
</reference>
<keyword evidence="3" id="KW-1185">Reference proteome</keyword>
<name>A0A379JHI8_9NOCA</name>
<dbReference type="EMBL" id="UGRY01000004">
    <property type="protein sequence ID" value="SUD47920.1"/>
    <property type="molecule type" value="Genomic_DNA"/>
</dbReference>
<evidence type="ECO:0000313" key="2">
    <source>
        <dbReference type="EMBL" id="SUD47920.1"/>
    </source>
</evidence>
<dbReference type="RefSeq" id="WP_039814170.1">
    <property type="nucleotide sequence ID" value="NZ_UGRY01000004.1"/>
</dbReference>
<evidence type="ECO:0000313" key="3">
    <source>
        <dbReference type="Proteomes" id="UP000255467"/>
    </source>
</evidence>
<sequence>MRKALWLNGAALAAAAVLAAAAPAQAAAGTIGSDGTFRVGVDIEPGVYTTTTAVQACGWARLSAEIPELDAMIETGGAVNGKATVEIKAGDVAFYTVGCGTWKLKTTAQFPFPTGSAANSSGSASSSDQG</sequence>
<organism evidence="2 3">
    <name type="scientific">Nocardia otitidiscaviarum</name>
    <dbReference type="NCBI Taxonomy" id="1823"/>
    <lineage>
        <taxon>Bacteria</taxon>
        <taxon>Bacillati</taxon>
        <taxon>Actinomycetota</taxon>
        <taxon>Actinomycetes</taxon>
        <taxon>Mycobacteriales</taxon>
        <taxon>Nocardiaceae</taxon>
        <taxon>Nocardia</taxon>
    </lineage>
</organism>
<dbReference type="OrthoDB" id="166978at2"/>
<accession>A0A379JHI8</accession>
<feature type="chain" id="PRO_5016970604" evidence="1">
    <location>
        <begin position="27"/>
        <end position="130"/>
    </location>
</feature>
<evidence type="ECO:0000256" key="1">
    <source>
        <dbReference type="SAM" id="SignalP"/>
    </source>
</evidence>
<feature type="signal peptide" evidence="1">
    <location>
        <begin position="1"/>
        <end position="26"/>
    </location>
</feature>
<protein>
    <submittedName>
        <fullName evidence="2">Uncharacterized protein</fullName>
    </submittedName>
</protein>
<gene>
    <name evidence="2" type="ORF">NCTC1934_05245</name>
</gene>
<dbReference type="AlphaFoldDB" id="A0A379JHI8"/>